<dbReference type="Proteomes" id="UP000812440">
    <property type="component" value="Chromosome 2"/>
</dbReference>
<keyword evidence="1" id="KW-0812">Transmembrane</keyword>
<keyword evidence="1" id="KW-0472">Membrane</keyword>
<evidence type="ECO:0000256" key="1">
    <source>
        <dbReference type="SAM" id="Phobius"/>
    </source>
</evidence>
<sequence length="85" mass="10379">MEKRSSKIFYSLFYFSFYRLKPRTGYAVWIALIILLFILFSYKVVEVIVKHNEHFLHILMAPFHIIGLIFFKIILSIWLLEYQIF</sequence>
<evidence type="ECO:0000313" key="3">
    <source>
        <dbReference type="Proteomes" id="UP000812440"/>
    </source>
</evidence>
<dbReference type="EMBL" id="JAACNH010000002">
    <property type="protein sequence ID" value="KAG8450821.1"/>
    <property type="molecule type" value="Genomic_DNA"/>
</dbReference>
<feature type="transmembrane region" description="Helical" evidence="1">
    <location>
        <begin position="57"/>
        <end position="80"/>
    </location>
</feature>
<name>A0A8T2K8A6_9PIPI</name>
<dbReference type="AlphaFoldDB" id="A0A8T2K8A6"/>
<organism evidence="2 3">
    <name type="scientific">Hymenochirus boettgeri</name>
    <name type="common">Congo dwarf clawed frog</name>
    <dbReference type="NCBI Taxonomy" id="247094"/>
    <lineage>
        <taxon>Eukaryota</taxon>
        <taxon>Metazoa</taxon>
        <taxon>Chordata</taxon>
        <taxon>Craniata</taxon>
        <taxon>Vertebrata</taxon>
        <taxon>Euteleostomi</taxon>
        <taxon>Amphibia</taxon>
        <taxon>Batrachia</taxon>
        <taxon>Anura</taxon>
        <taxon>Pipoidea</taxon>
        <taxon>Pipidae</taxon>
        <taxon>Pipinae</taxon>
        <taxon>Hymenochirus</taxon>
    </lineage>
</organism>
<gene>
    <name evidence="2" type="ORF">GDO86_003186</name>
</gene>
<comment type="caution">
    <text evidence="2">The sequence shown here is derived from an EMBL/GenBank/DDBJ whole genome shotgun (WGS) entry which is preliminary data.</text>
</comment>
<protein>
    <submittedName>
        <fullName evidence="2">Uncharacterized protein</fullName>
    </submittedName>
</protein>
<feature type="transmembrane region" description="Helical" evidence="1">
    <location>
        <begin position="26"/>
        <end position="45"/>
    </location>
</feature>
<accession>A0A8T2K8A6</accession>
<proteinExistence type="predicted"/>
<keyword evidence="3" id="KW-1185">Reference proteome</keyword>
<evidence type="ECO:0000313" key="2">
    <source>
        <dbReference type="EMBL" id="KAG8450821.1"/>
    </source>
</evidence>
<reference evidence="2" key="1">
    <citation type="thesis" date="2020" institute="ProQuest LLC" country="789 East Eisenhower Parkway, Ann Arbor, MI, USA">
        <title>Comparative Genomics and Chromosome Evolution.</title>
        <authorList>
            <person name="Mudd A.B."/>
        </authorList>
    </citation>
    <scope>NUCLEOTIDE SEQUENCE</scope>
    <source>
        <strain evidence="2">Female2</strain>
        <tissue evidence="2">Blood</tissue>
    </source>
</reference>
<keyword evidence="1" id="KW-1133">Transmembrane helix</keyword>